<name>A0A9X2D4R3_9ACTN</name>
<dbReference type="SUPFAM" id="SSF55486">
    <property type="entry name" value="Metalloproteases ('zincins'), catalytic domain"/>
    <property type="match status" value="1"/>
</dbReference>
<protein>
    <submittedName>
        <fullName evidence="2">Metallopeptidase family protein</fullName>
    </submittedName>
</protein>
<organism evidence="2 3">
    <name type="scientific">Nocardioides bruguierae</name>
    <dbReference type="NCBI Taxonomy" id="2945102"/>
    <lineage>
        <taxon>Bacteria</taxon>
        <taxon>Bacillati</taxon>
        <taxon>Actinomycetota</taxon>
        <taxon>Actinomycetes</taxon>
        <taxon>Propionibacteriales</taxon>
        <taxon>Nocardioidaceae</taxon>
        <taxon>Nocardioides</taxon>
    </lineage>
</organism>
<feature type="compositionally biased region" description="Basic residues" evidence="1">
    <location>
        <begin position="23"/>
        <end position="32"/>
    </location>
</feature>
<evidence type="ECO:0000313" key="2">
    <source>
        <dbReference type="EMBL" id="MCM0619377.1"/>
    </source>
</evidence>
<comment type="caution">
    <text evidence="2">The sequence shown here is derived from an EMBL/GenBank/DDBJ whole genome shotgun (WGS) entry which is preliminary data.</text>
</comment>
<accession>A0A9X2D4R3</accession>
<gene>
    <name evidence="2" type="ORF">M8330_03575</name>
</gene>
<dbReference type="Proteomes" id="UP001139485">
    <property type="component" value="Unassembled WGS sequence"/>
</dbReference>
<evidence type="ECO:0000313" key="3">
    <source>
        <dbReference type="Proteomes" id="UP001139485"/>
    </source>
</evidence>
<dbReference type="AlphaFoldDB" id="A0A9X2D4R3"/>
<reference evidence="2" key="1">
    <citation type="submission" date="2022-05" db="EMBL/GenBank/DDBJ databases">
        <authorList>
            <person name="Tuo L."/>
        </authorList>
    </citation>
    <scope>NUCLEOTIDE SEQUENCE</scope>
    <source>
        <strain evidence="2">BSK12Z-4</strain>
    </source>
</reference>
<dbReference type="EMBL" id="JAMOIL010000002">
    <property type="protein sequence ID" value="MCM0619377.1"/>
    <property type="molecule type" value="Genomic_DNA"/>
</dbReference>
<dbReference type="Gene3D" id="3.30.2010.20">
    <property type="match status" value="1"/>
</dbReference>
<keyword evidence="3" id="KW-1185">Reference proteome</keyword>
<feature type="region of interest" description="Disordered" evidence="1">
    <location>
        <begin position="101"/>
        <end position="121"/>
    </location>
</feature>
<evidence type="ECO:0000256" key="1">
    <source>
        <dbReference type="SAM" id="MobiDB-lite"/>
    </source>
</evidence>
<dbReference type="InterPro" id="IPR038555">
    <property type="entry name" value="Zincin_1_sf"/>
</dbReference>
<dbReference type="InterPro" id="IPR010428">
    <property type="entry name" value="Zincin_1"/>
</dbReference>
<dbReference type="CDD" id="cd12954">
    <property type="entry name" value="MMP_TTHA0227_like_1"/>
    <property type="match status" value="1"/>
</dbReference>
<proteinExistence type="predicted"/>
<dbReference type="Pfam" id="PF06262">
    <property type="entry name" value="Zincin_1"/>
    <property type="match status" value="1"/>
</dbReference>
<feature type="region of interest" description="Disordered" evidence="1">
    <location>
        <begin position="1"/>
        <end position="60"/>
    </location>
</feature>
<dbReference type="RefSeq" id="WP_250826210.1">
    <property type="nucleotide sequence ID" value="NZ_JAMOIL010000002.1"/>
</dbReference>
<sequence>MSSASRPSPTEGRTETTAGAGPVRRRNRHGRSGRGPAVLPGDMPAPLPLGRGPHRTRSERFDDLVLDVADALVERWTGELADVEWAVEDVPRVEADADEVPLTRLLPAQPGEGPDEAGTPPRVVVFRRPLELRARDRDELAALLHTVVVERVAELLRLPPEDVDPAYDPGDEPRD</sequence>